<comment type="caution">
    <text evidence="2">The sequence shown here is derived from an EMBL/GenBank/DDBJ whole genome shotgun (WGS) entry which is preliminary data.</text>
</comment>
<sequence length="167" mass="18298">MFKNKKSQVIFVSLMVSVMVLILVVILSTPLKDAIDRATNGSESVFLNSSNPNLSVVHKATVITIDMMLFYIIGIFIASSISFVTGRRSFEGTITAIMVFIITSVLITPLKTLIVLARDSGHLDCASITSVGQSLSCIIVDIWLFYFVITLIATAITFIFVTKVIKK</sequence>
<accession>A0A0F9RPJ4</accession>
<feature type="transmembrane region" description="Helical" evidence="1">
    <location>
        <begin position="96"/>
        <end position="118"/>
    </location>
</feature>
<dbReference type="EMBL" id="LAZR01002689">
    <property type="protein sequence ID" value="KKN26851.1"/>
    <property type="molecule type" value="Genomic_DNA"/>
</dbReference>
<evidence type="ECO:0000256" key="1">
    <source>
        <dbReference type="SAM" id="Phobius"/>
    </source>
</evidence>
<keyword evidence="1" id="KW-0812">Transmembrane</keyword>
<feature type="transmembrane region" description="Helical" evidence="1">
    <location>
        <begin position="60"/>
        <end position="84"/>
    </location>
</feature>
<reference evidence="2" key="1">
    <citation type="journal article" date="2015" name="Nature">
        <title>Complex archaea that bridge the gap between prokaryotes and eukaryotes.</title>
        <authorList>
            <person name="Spang A."/>
            <person name="Saw J.H."/>
            <person name="Jorgensen S.L."/>
            <person name="Zaremba-Niedzwiedzka K."/>
            <person name="Martijn J."/>
            <person name="Lind A.E."/>
            <person name="van Eijk R."/>
            <person name="Schleper C."/>
            <person name="Guy L."/>
            <person name="Ettema T.J."/>
        </authorList>
    </citation>
    <scope>NUCLEOTIDE SEQUENCE</scope>
</reference>
<organism evidence="2">
    <name type="scientific">marine sediment metagenome</name>
    <dbReference type="NCBI Taxonomy" id="412755"/>
    <lineage>
        <taxon>unclassified sequences</taxon>
        <taxon>metagenomes</taxon>
        <taxon>ecological metagenomes</taxon>
    </lineage>
</organism>
<name>A0A0F9RPJ4_9ZZZZ</name>
<keyword evidence="1" id="KW-1133">Transmembrane helix</keyword>
<keyword evidence="1" id="KW-0472">Membrane</keyword>
<dbReference type="AlphaFoldDB" id="A0A0F9RPJ4"/>
<evidence type="ECO:0000313" key="2">
    <source>
        <dbReference type="EMBL" id="KKN26851.1"/>
    </source>
</evidence>
<protein>
    <submittedName>
        <fullName evidence="2">Uncharacterized protein</fullName>
    </submittedName>
</protein>
<feature type="transmembrane region" description="Helical" evidence="1">
    <location>
        <begin position="138"/>
        <end position="161"/>
    </location>
</feature>
<gene>
    <name evidence="2" type="ORF">LCGC14_0870560</name>
</gene>
<feature type="transmembrane region" description="Helical" evidence="1">
    <location>
        <begin position="9"/>
        <end position="27"/>
    </location>
</feature>
<proteinExistence type="predicted"/>